<organism evidence="3 4">
    <name type="scientific">Leuconostoc suionicum</name>
    <dbReference type="NCBI Taxonomy" id="1511761"/>
    <lineage>
        <taxon>Bacteria</taxon>
        <taxon>Bacillati</taxon>
        <taxon>Bacillota</taxon>
        <taxon>Bacilli</taxon>
        <taxon>Lactobacillales</taxon>
        <taxon>Lactobacillaceae</taxon>
        <taxon>Leuconostoc</taxon>
    </lineage>
</organism>
<dbReference type="GO" id="GO:0016020">
    <property type="term" value="C:membrane"/>
    <property type="evidence" value="ECO:0007669"/>
    <property type="project" value="InterPro"/>
</dbReference>
<evidence type="ECO:0000313" key="4">
    <source>
        <dbReference type="Proteomes" id="UP000237923"/>
    </source>
</evidence>
<evidence type="ECO:0000313" key="3">
    <source>
        <dbReference type="EMBL" id="SPE06580.1"/>
    </source>
</evidence>
<keyword evidence="1" id="KW-0472">Membrane</keyword>
<proteinExistence type="predicted"/>
<accession>A0A2N9K872</accession>
<gene>
    <name evidence="2" type="ORF">LES8486_00332</name>
    <name evidence="3" type="ORF">LES9216_00479</name>
</gene>
<dbReference type="GeneID" id="99674313"/>
<feature type="transmembrane region" description="Helical" evidence="1">
    <location>
        <begin position="184"/>
        <end position="201"/>
    </location>
</feature>
<feature type="transmembrane region" description="Helical" evidence="1">
    <location>
        <begin position="21"/>
        <end position="42"/>
    </location>
</feature>
<dbReference type="EMBL" id="OKQU01000001">
    <property type="protein sequence ID" value="SPE06580.1"/>
    <property type="molecule type" value="Genomic_DNA"/>
</dbReference>
<reference evidence="2 5" key="2">
    <citation type="submission" date="2018-02" db="EMBL/GenBank/DDBJ databases">
        <authorList>
            <person name="Rodrigo-Torres L."/>
            <person name="Arahal R. D."/>
            <person name="Lucena T."/>
        </authorList>
    </citation>
    <scope>NUCLEOTIDE SEQUENCE [LARGE SCALE GENOMIC DNA]</scope>
    <source>
        <strain evidence="2 5">CECT 8486</strain>
    </source>
</reference>
<dbReference type="InterPro" id="IPR010288">
    <property type="entry name" value="EcsB_ABC"/>
</dbReference>
<keyword evidence="1" id="KW-0812">Transmembrane</keyword>
<dbReference type="EMBL" id="OKQR01000001">
    <property type="protein sequence ID" value="SPD91355.1"/>
    <property type="molecule type" value="Genomic_DNA"/>
</dbReference>
<feature type="transmembrane region" description="Helical" evidence="1">
    <location>
        <begin position="377"/>
        <end position="394"/>
    </location>
</feature>
<sequence>MKASDLFWRRFRDEQRTSAKYLRLLFNDHFVIFLIIALGGIVLAYRELLSTPQSMMFWRSNWWQVIIITWLLIGLQIGDLITYFQPADRLYLLGNDSEIIKKYLTRSVNLSILYASVWQAVFVGSIIPILLRIYVNGLLRISSLLIFAISYKLLLLLFERDKLFLKQRVQTITIFEANSTAEGLLFRVLLPSIFLEFILILTQMQVYILMSAWLVLMVVTACYFRISSHKANSFAINWAIATQQAQQQKQRVLHFFALFAEIPNQPKSIKRRRYLDFFLQRLIKNKPAMLRLYWIRLARDTEILPLVLRLIIVGMIIVGVLQTAPDWLVAVVGSLTVYLVNFQLLPLFSDTQKKIWSRLMPITNSQKQSAFIQVHRLVNYIVCTLLIVTVAVTSESLQRILLLFVLLIVVTIGLQKSYIPYMIKKMKK</sequence>
<feature type="transmembrane region" description="Helical" evidence="1">
    <location>
        <begin position="400"/>
        <end position="419"/>
    </location>
</feature>
<feature type="transmembrane region" description="Helical" evidence="1">
    <location>
        <begin position="207"/>
        <end position="226"/>
    </location>
</feature>
<dbReference type="Pfam" id="PF05975">
    <property type="entry name" value="EcsB"/>
    <property type="match status" value="1"/>
</dbReference>
<keyword evidence="1" id="KW-1133">Transmembrane helix</keyword>
<dbReference type="PIRSF" id="PIRSF037259">
    <property type="entry name" value="EcsB_ABC"/>
    <property type="match status" value="1"/>
</dbReference>
<dbReference type="Proteomes" id="UP000237923">
    <property type="component" value="Unassembled WGS sequence"/>
</dbReference>
<dbReference type="Proteomes" id="UP000239237">
    <property type="component" value="Unassembled WGS sequence"/>
</dbReference>
<feature type="transmembrane region" description="Helical" evidence="1">
    <location>
        <begin position="327"/>
        <end position="348"/>
    </location>
</feature>
<protein>
    <submittedName>
        <fullName evidence="3">Bacterial ABC transporter protein EcsB</fullName>
    </submittedName>
</protein>
<feature type="transmembrane region" description="Helical" evidence="1">
    <location>
        <begin position="111"/>
        <end position="131"/>
    </location>
</feature>
<dbReference type="RefSeq" id="WP_072613777.1">
    <property type="nucleotide sequence ID" value="NZ_AP017935.1"/>
</dbReference>
<evidence type="ECO:0000256" key="1">
    <source>
        <dbReference type="SAM" id="Phobius"/>
    </source>
</evidence>
<evidence type="ECO:0000313" key="5">
    <source>
        <dbReference type="Proteomes" id="UP000239237"/>
    </source>
</evidence>
<feature type="transmembrane region" description="Helical" evidence="1">
    <location>
        <begin position="303"/>
        <end position="321"/>
    </location>
</feature>
<feature type="transmembrane region" description="Helical" evidence="1">
    <location>
        <begin position="137"/>
        <end position="158"/>
    </location>
</feature>
<evidence type="ECO:0000313" key="2">
    <source>
        <dbReference type="EMBL" id="SPD91355.1"/>
    </source>
</evidence>
<dbReference type="KEGG" id="lsu:A6B45_05860"/>
<name>A0A2N9K872_9LACO</name>
<dbReference type="AlphaFoldDB" id="A0A2N9K872"/>
<feature type="transmembrane region" description="Helical" evidence="1">
    <location>
        <begin position="62"/>
        <end position="84"/>
    </location>
</feature>
<keyword evidence="5" id="KW-1185">Reference proteome</keyword>
<reference evidence="3 4" key="1">
    <citation type="submission" date="2018-02" db="EMBL/GenBank/DDBJ databases">
        <authorList>
            <person name="Cohen D.B."/>
            <person name="Kent A.D."/>
        </authorList>
    </citation>
    <scope>NUCLEOTIDE SEQUENCE [LARGE SCALE GENOMIC DNA]</scope>
    <source>
        <strain evidence="3 4">CECT 9216</strain>
    </source>
</reference>